<evidence type="ECO:0000313" key="3">
    <source>
        <dbReference type="Proteomes" id="UP000307756"/>
    </source>
</evidence>
<dbReference type="RefSeq" id="WP_136833494.1">
    <property type="nucleotide sequence ID" value="NZ_SWBM01000008.1"/>
</dbReference>
<feature type="transmembrane region" description="Helical" evidence="1">
    <location>
        <begin position="69"/>
        <end position="93"/>
    </location>
</feature>
<dbReference type="AlphaFoldDB" id="A0A4V5P0H7"/>
<keyword evidence="1" id="KW-0812">Transmembrane</keyword>
<accession>A0A4V5P0H7</accession>
<evidence type="ECO:0000256" key="1">
    <source>
        <dbReference type="SAM" id="Phobius"/>
    </source>
</evidence>
<reference evidence="2 3" key="1">
    <citation type="journal article" date="2011" name="J. Microbiol.">
        <title>Bacillus kyonggiensis sp. nov., isolated from soil of a lettuce field.</title>
        <authorList>
            <person name="Dong K."/>
            <person name="Lee S."/>
        </authorList>
    </citation>
    <scope>NUCLEOTIDE SEQUENCE [LARGE SCALE GENOMIC DNA]</scope>
    <source>
        <strain evidence="2 3">NB22</strain>
    </source>
</reference>
<sequence length="299" mass="33297">MRTWRVGTVSMGISLLFLGIFLLLSEFLALSLSNILMSWWPIILVVLGVEILLYLFFSRSEKPLLKYDFLSIIFVGLLGMVGIGFAIMSSVGLNDLVSDAISQEEQTIELPELSQVLKSDIHRVVVDTADYPFQVETTPSSEVSMFGTYRASVQKGQSLVKSVEDYVSVHQKGDTLFLQVKKLPTDFSPFNYDYAEIDATLLVPENVKLEIVGHSNLTLKPRAQKSNWHIENASNVELMLGKNSDVTVHAKNVDELVNDHGQWESDGVSEQNGMFKIGSGTHSIDIVNVFHVDVSLLNE</sequence>
<dbReference type="EMBL" id="SWBM01000008">
    <property type="protein sequence ID" value="TKC14770.1"/>
    <property type="molecule type" value="Genomic_DNA"/>
</dbReference>
<comment type="caution">
    <text evidence="2">The sequence shown here is derived from an EMBL/GenBank/DDBJ whole genome shotgun (WGS) entry which is preliminary data.</text>
</comment>
<gene>
    <name evidence="2" type="ORF">FA727_21245</name>
</gene>
<name>A0A4V5P0H7_9BACI</name>
<protein>
    <recommendedName>
        <fullName evidence="4">DUF5668 domain-containing protein</fullName>
    </recommendedName>
</protein>
<keyword evidence="1" id="KW-0472">Membrane</keyword>
<dbReference type="Proteomes" id="UP000307756">
    <property type="component" value="Unassembled WGS sequence"/>
</dbReference>
<evidence type="ECO:0000313" key="2">
    <source>
        <dbReference type="EMBL" id="TKC14770.1"/>
    </source>
</evidence>
<proteinExistence type="predicted"/>
<keyword evidence="3" id="KW-1185">Reference proteome</keyword>
<evidence type="ECO:0008006" key="4">
    <source>
        <dbReference type="Google" id="ProtNLM"/>
    </source>
</evidence>
<organism evidence="2 3">
    <name type="scientific">Robertmurraya kyonggiensis</name>
    <dbReference type="NCBI Taxonomy" id="1037680"/>
    <lineage>
        <taxon>Bacteria</taxon>
        <taxon>Bacillati</taxon>
        <taxon>Bacillota</taxon>
        <taxon>Bacilli</taxon>
        <taxon>Bacillales</taxon>
        <taxon>Bacillaceae</taxon>
        <taxon>Robertmurraya</taxon>
    </lineage>
</organism>
<dbReference type="OrthoDB" id="1707123at2"/>
<keyword evidence="1" id="KW-1133">Transmembrane helix</keyword>
<feature type="transmembrane region" description="Helical" evidence="1">
    <location>
        <begin position="39"/>
        <end position="57"/>
    </location>
</feature>